<keyword evidence="5 11" id="KW-0863">Zinc-finger</keyword>
<dbReference type="InterPro" id="IPR036236">
    <property type="entry name" value="Znf_C2H2_sf"/>
</dbReference>
<dbReference type="FunFam" id="3.30.160.60:FF:001270">
    <property type="entry name" value="zinc finger protein 583 isoform X1"/>
    <property type="match status" value="1"/>
</dbReference>
<evidence type="ECO:0000259" key="13">
    <source>
        <dbReference type="PROSITE" id="PS50157"/>
    </source>
</evidence>
<keyword evidence="7" id="KW-0805">Transcription regulation</keyword>
<evidence type="ECO:0000256" key="4">
    <source>
        <dbReference type="ARBA" id="ARBA00022737"/>
    </source>
</evidence>
<dbReference type="Pfam" id="PF00096">
    <property type="entry name" value="zf-C2H2"/>
    <property type="match status" value="2"/>
</dbReference>
<dbReference type="EMBL" id="JAINUF010000004">
    <property type="protein sequence ID" value="KAJ8364368.1"/>
    <property type="molecule type" value="Genomic_DNA"/>
</dbReference>
<evidence type="ECO:0000256" key="8">
    <source>
        <dbReference type="ARBA" id="ARBA00023125"/>
    </source>
</evidence>
<evidence type="ECO:0000256" key="11">
    <source>
        <dbReference type="PROSITE-ProRule" id="PRU00042"/>
    </source>
</evidence>
<feature type="domain" description="C2H2-type" evidence="13">
    <location>
        <begin position="298"/>
        <end position="325"/>
    </location>
</feature>
<evidence type="ECO:0000256" key="6">
    <source>
        <dbReference type="ARBA" id="ARBA00022833"/>
    </source>
</evidence>
<evidence type="ECO:0000256" key="5">
    <source>
        <dbReference type="ARBA" id="ARBA00022771"/>
    </source>
</evidence>
<dbReference type="SUPFAM" id="SSF57667">
    <property type="entry name" value="beta-beta-alpha zinc fingers"/>
    <property type="match status" value="2"/>
</dbReference>
<dbReference type="OrthoDB" id="3437960at2759"/>
<dbReference type="FunFam" id="3.30.160.60:FF:002343">
    <property type="entry name" value="Zinc finger protein 33A"/>
    <property type="match status" value="1"/>
</dbReference>
<accession>A0A9Q1J3F1</accession>
<dbReference type="PANTHER" id="PTHR23235">
    <property type="entry name" value="KRUEPPEL-LIKE TRANSCRIPTION FACTOR"/>
    <property type="match status" value="1"/>
</dbReference>
<dbReference type="AlphaFoldDB" id="A0A9Q1J3F1"/>
<evidence type="ECO:0000256" key="3">
    <source>
        <dbReference type="ARBA" id="ARBA00022723"/>
    </source>
</evidence>
<comment type="caution">
    <text evidence="14">The sequence shown here is derived from an EMBL/GenBank/DDBJ whole genome shotgun (WGS) entry which is preliminary data.</text>
</comment>
<keyword evidence="12" id="KW-0175">Coiled coil</keyword>
<evidence type="ECO:0000256" key="2">
    <source>
        <dbReference type="ARBA" id="ARBA00006991"/>
    </source>
</evidence>
<feature type="domain" description="C2H2-type" evidence="13">
    <location>
        <begin position="326"/>
        <end position="353"/>
    </location>
</feature>
<dbReference type="Gene3D" id="3.30.160.60">
    <property type="entry name" value="Classic Zinc Finger"/>
    <property type="match status" value="4"/>
</dbReference>
<evidence type="ECO:0000256" key="10">
    <source>
        <dbReference type="ARBA" id="ARBA00023242"/>
    </source>
</evidence>
<keyword evidence="15" id="KW-1185">Reference proteome</keyword>
<keyword evidence="10" id="KW-0539">Nucleus</keyword>
<evidence type="ECO:0000256" key="9">
    <source>
        <dbReference type="ARBA" id="ARBA00023163"/>
    </source>
</evidence>
<dbReference type="GO" id="GO:0005634">
    <property type="term" value="C:nucleus"/>
    <property type="evidence" value="ECO:0007669"/>
    <property type="project" value="UniProtKB-SubCell"/>
</dbReference>
<sequence>MTKLQVLNSYLTERLMMTVQEILEIVKETMSEYQDENARTKRENDSLRRRLREFGLEIESTCWGAQPAALSVSREQPLIKQQEWGSIHGQNTELTLTEENQELAEHQRGRQREEEPVLLSSVKIDEFINRTPPVNTTVTEESDGVIEQQRTILREEKHNGLQAVHMAETDLVSPGLQKLALEITLSMVSPSSVNPELNSIHASDVSVMEPVNTELNSQPSLRPDQIKMEPDEVDFKSDQLSELGYKTQYSINKTLCETRVITGYDSGAEAKHMPLSDTPACQAQSESLLVNHREERQHSCLQCGKCFCRVSYVKIHQQIHTGERPYSCAWCSKSFIQSGDLRRHERIHTGDKPHHCMWCEKSFTQVGNLKRHQRIHTGEKPYCCTRCGKTFYDGVDLC</sequence>
<keyword evidence="6" id="KW-0862">Zinc</keyword>
<dbReference type="GO" id="GO:0008270">
    <property type="term" value="F:zinc ion binding"/>
    <property type="evidence" value="ECO:0007669"/>
    <property type="project" value="UniProtKB-KW"/>
</dbReference>
<dbReference type="FunFam" id="3.30.160.60:FF:000012">
    <property type="entry name" value="RB-associated KRAB zinc finger protein-like"/>
    <property type="match status" value="1"/>
</dbReference>
<dbReference type="GO" id="GO:0000981">
    <property type="term" value="F:DNA-binding transcription factor activity, RNA polymerase II-specific"/>
    <property type="evidence" value="ECO:0007669"/>
    <property type="project" value="TreeGrafter"/>
</dbReference>
<protein>
    <recommendedName>
        <fullName evidence="13">C2H2-type domain-containing protein</fullName>
    </recommendedName>
</protein>
<evidence type="ECO:0000256" key="12">
    <source>
        <dbReference type="SAM" id="Coils"/>
    </source>
</evidence>
<keyword evidence="3" id="KW-0479">Metal-binding</keyword>
<evidence type="ECO:0000256" key="1">
    <source>
        <dbReference type="ARBA" id="ARBA00004123"/>
    </source>
</evidence>
<keyword evidence="4" id="KW-0677">Repeat</keyword>
<feature type="domain" description="C2H2-type" evidence="13">
    <location>
        <begin position="354"/>
        <end position="381"/>
    </location>
</feature>
<dbReference type="GO" id="GO:0000978">
    <property type="term" value="F:RNA polymerase II cis-regulatory region sequence-specific DNA binding"/>
    <property type="evidence" value="ECO:0007669"/>
    <property type="project" value="TreeGrafter"/>
</dbReference>
<organism evidence="14 15">
    <name type="scientific">Synaphobranchus kaupii</name>
    <name type="common">Kaup's arrowtooth eel</name>
    <dbReference type="NCBI Taxonomy" id="118154"/>
    <lineage>
        <taxon>Eukaryota</taxon>
        <taxon>Metazoa</taxon>
        <taxon>Chordata</taxon>
        <taxon>Craniata</taxon>
        <taxon>Vertebrata</taxon>
        <taxon>Euteleostomi</taxon>
        <taxon>Actinopterygii</taxon>
        <taxon>Neopterygii</taxon>
        <taxon>Teleostei</taxon>
        <taxon>Anguilliformes</taxon>
        <taxon>Synaphobranchidae</taxon>
        <taxon>Synaphobranchus</taxon>
    </lineage>
</organism>
<feature type="coiled-coil region" evidence="12">
    <location>
        <begin position="23"/>
        <end position="57"/>
    </location>
</feature>
<evidence type="ECO:0000256" key="7">
    <source>
        <dbReference type="ARBA" id="ARBA00023015"/>
    </source>
</evidence>
<comment type="similarity">
    <text evidence="2">Belongs to the krueppel C2H2-type zinc-finger protein family.</text>
</comment>
<dbReference type="SMART" id="SM00355">
    <property type="entry name" value="ZnF_C2H2"/>
    <property type="match status" value="3"/>
</dbReference>
<proteinExistence type="inferred from homology"/>
<evidence type="ECO:0000313" key="15">
    <source>
        <dbReference type="Proteomes" id="UP001152622"/>
    </source>
</evidence>
<gene>
    <name evidence="14" type="ORF">SKAU_G00131990</name>
</gene>
<keyword evidence="9" id="KW-0804">Transcription</keyword>
<evidence type="ECO:0000313" key="14">
    <source>
        <dbReference type="EMBL" id="KAJ8364368.1"/>
    </source>
</evidence>
<dbReference type="Proteomes" id="UP001152622">
    <property type="component" value="Chromosome 4"/>
</dbReference>
<dbReference type="PROSITE" id="PS00028">
    <property type="entry name" value="ZINC_FINGER_C2H2_1"/>
    <property type="match status" value="3"/>
</dbReference>
<comment type="subcellular location">
    <subcellularLocation>
        <location evidence="1">Nucleus</location>
    </subcellularLocation>
</comment>
<dbReference type="PANTHER" id="PTHR23235:SF152">
    <property type="entry name" value="SI:DKEY-210J14.3"/>
    <property type="match status" value="1"/>
</dbReference>
<keyword evidence="8" id="KW-0238">DNA-binding</keyword>
<name>A0A9Q1J3F1_SYNKA</name>
<reference evidence="14" key="1">
    <citation type="journal article" date="2023" name="Science">
        <title>Genome structures resolve the early diversification of teleost fishes.</title>
        <authorList>
            <person name="Parey E."/>
            <person name="Louis A."/>
            <person name="Montfort J."/>
            <person name="Bouchez O."/>
            <person name="Roques C."/>
            <person name="Iampietro C."/>
            <person name="Lluch J."/>
            <person name="Castinel A."/>
            <person name="Donnadieu C."/>
            <person name="Desvignes T."/>
            <person name="Floi Bucao C."/>
            <person name="Jouanno E."/>
            <person name="Wen M."/>
            <person name="Mejri S."/>
            <person name="Dirks R."/>
            <person name="Jansen H."/>
            <person name="Henkel C."/>
            <person name="Chen W.J."/>
            <person name="Zahm M."/>
            <person name="Cabau C."/>
            <person name="Klopp C."/>
            <person name="Thompson A.W."/>
            <person name="Robinson-Rechavi M."/>
            <person name="Braasch I."/>
            <person name="Lecointre G."/>
            <person name="Bobe J."/>
            <person name="Postlethwait J.H."/>
            <person name="Berthelot C."/>
            <person name="Roest Crollius H."/>
            <person name="Guiguen Y."/>
        </authorList>
    </citation>
    <scope>NUCLEOTIDE SEQUENCE</scope>
    <source>
        <strain evidence="14">WJC10195</strain>
    </source>
</reference>
<dbReference type="InterPro" id="IPR013087">
    <property type="entry name" value="Znf_C2H2_type"/>
</dbReference>
<dbReference type="PROSITE" id="PS50157">
    <property type="entry name" value="ZINC_FINGER_C2H2_2"/>
    <property type="match status" value="3"/>
</dbReference>